<accession>A0A4D6DS34</accession>
<sequence>MQEFKVGDLVEVLENKSWASKDKFNLFEKGDRAIVKEVNNYDVRIGEYGIANLISKKEIKKVEPELTEYEEELVLRLAKAIELKDNYVKELEDLRYKTLELEEYHEKVSIEIKEITKKLLTK</sequence>
<organism evidence="1 2">
    <name type="scientific">Enterococcus phage vB_EfaP_Ef7.2</name>
    <dbReference type="NCBI Taxonomy" id="2546618"/>
    <lineage>
        <taxon>Viruses</taxon>
        <taxon>Duplodnaviria</taxon>
        <taxon>Heunggongvirae</taxon>
        <taxon>Uroviricota</taxon>
        <taxon>Caudoviricetes</taxon>
        <taxon>Rountreeviridae</taxon>
        <taxon>Sarlesvirinae</taxon>
        <taxon>Copernicusvirus</taxon>
        <taxon>Copernicusvirus Ef72</taxon>
    </lineage>
</organism>
<dbReference type="EMBL" id="MK721183">
    <property type="protein sequence ID" value="QBZ69024.1"/>
    <property type="molecule type" value="Genomic_DNA"/>
</dbReference>
<evidence type="ECO:0000313" key="2">
    <source>
        <dbReference type="Proteomes" id="UP000297040"/>
    </source>
</evidence>
<dbReference type="Proteomes" id="UP000297040">
    <property type="component" value="Segment"/>
</dbReference>
<proteinExistence type="predicted"/>
<keyword evidence="2" id="KW-1185">Reference proteome</keyword>
<dbReference type="RefSeq" id="YP_009908864.1">
    <property type="nucleotide sequence ID" value="NC_049934.1"/>
</dbReference>
<evidence type="ECO:0000313" key="1">
    <source>
        <dbReference type="EMBL" id="QBZ69024.1"/>
    </source>
</evidence>
<dbReference type="KEGG" id="vg:56214429"/>
<protein>
    <submittedName>
        <fullName evidence="1">Uncharacterized protein</fullName>
    </submittedName>
</protein>
<name>A0A4D6DS34_9CAUD</name>
<dbReference type="GeneID" id="56214429"/>
<reference evidence="1 2" key="1">
    <citation type="submission" date="2019-03" db="EMBL/GenBank/DDBJ databases">
        <title>Bacteriophages that Target Cytolytic Enterococcus faecalis Reduce Features of Ethanol-induced Liver Disease.</title>
        <authorList>
            <person name="Fouts D.E."/>
            <person name="Duan Y."/>
            <person name="White R.C."/>
            <person name="Nguyen K."/>
            <person name="Singh I."/>
            <person name="Schnabl B."/>
        </authorList>
    </citation>
    <scope>NUCLEOTIDE SEQUENCE [LARGE SCALE GENOMIC DNA]</scope>
</reference>